<gene>
    <name evidence="3" type="primary">LOC110755530</name>
</gene>
<dbReference type="RefSeq" id="XP_021812451.1">
    <property type="nucleotide sequence ID" value="XM_021956759.1"/>
</dbReference>
<evidence type="ECO:0000313" key="3">
    <source>
        <dbReference type="RefSeq" id="XP_021812451.1"/>
    </source>
</evidence>
<sequence length="145" mass="15507">MAARTPGNGNRFLVRPRTLFEGSRTEVEEPPEDGNRFPGRPRTLLEPEPQGERTQQELPQMNMDGLDQGGGGGNRTQIRYNNITAGELSENVGMSNFRNVQGQGGGQGGDLDISGNTITAGGGASNVGFHNFGNSTPDRKCCILM</sequence>
<proteinExistence type="predicted"/>
<keyword evidence="2" id="KW-1185">Reference proteome</keyword>
<feature type="region of interest" description="Disordered" evidence="1">
    <location>
        <begin position="1"/>
        <end position="78"/>
    </location>
</feature>
<accession>A0A6P5SFV9</accession>
<evidence type="ECO:0000313" key="2">
    <source>
        <dbReference type="Proteomes" id="UP000515124"/>
    </source>
</evidence>
<reference evidence="3" key="1">
    <citation type="submission" date="2025-08" db="UniProtKB">
        <authorList>
            <consortium name="RefSeq"/>
        </authorList>
    </citation>
    <scope>IDENTIFICATION</scope>
</reference>
<dbReference type="Proteomes" id="UP000515124">
    <property type="component" value="Unplaced"/>
</dbReference>
<dbReference type="GeneID" id="110755530"/>
<protein>
    <submittedName>
        <fullName evidence="3">Uncharacterized protein LOC110755530</fullName>
    </submittedName>
</protein>
<dbReference type="KEGG" id="pavi:110755530"/>
<evidence type="ECO:0000256" key="1">
    <source>
        <dbReference type="SAM" id="MobiDB-lite"/>
    </source>
</evidence>
<dbReference type="AlphaFoldDB" id="A0A6P5SFV9"/>
<name>A0A6P5SFV9_PRUAV</name>
<organism evidence="2 3">
    <name type="scientific">Prunus avium</name>
    <name type="common">Cherry</name>
    <name type="synonym">Cerasus avium</name>
    <dbReference type="NCBI Taxonomy" id="42229"/>
    <lineage>
        <taxon>Eukaryota</taxon>
        <taxon>Viridiplantae</taxon>
        <taxon>Streptophyta</taxon>
        <taxon>Embryophyta</taxon>
        <taxon>Tracheophyta</taxon>
        <taxon>Spermatophyta</taxon>
        <taxon>Magnoliopsida</taxon>
        <taxon>eudicotyledons</taxon>
        <taxon>Gunneridae</taxon>
        <taxon>Pentapetalae</taxon>
        <taxon>rosids</taxon>
        <taxon>fabids</taxon>
        <taxon>Rosales</taxon>
        <taxon>Rosaceae</taxon>
        <taxon>Amygdaloideae</taxon>
        <taxon>Amygdaleae</taxon>
        <taxon>Prunus</taxon>
    </lineage>
</organism>